<keyword evidence="1" id="KW-0732">Signal</keyword>
<feature type="chain" id="PRO_5015108018" evidence="1">
    <location>
        <begin position="22"/>
        <end position="42"/>
    </location>
</feature>
<dbReference type="EMBL" id="GGEC01002295">
    <property type="protein sequence ID" value="MBW82778.1"/>
    <property type="molecule type" value="Transcribed_RNA"/>
</dbReference>
<evidence type="ECO:0000256" key="1">
    <source>
        <dbReference type="SAM" id="SignalP"/>
    </source>
</evidence>
<feature type="signal peptide" evidence="1">
    <location>
        <begin position="1"/>
        <end position="21"/>
    </location>
</feature>
<dbReference type="AlphaFoldDB" id="A0A2P2INJ2"/>
<name>A0A2P2INJ2_RHIMU</name>
<reference evidence="2" key="1">
    <citation type="submission" date="2018-02" db="EMBL/GenBank/DDBJ databases">
        <title>Rhizophora mucronata_Transcriptome.</title>
        <authorList>
            <person name="Meera S.P."/>
            <person name="Sreeshan A."/>
            <person name="Augustine A."/>
        </authorList>
    </citation>
    <scope>NUCLEOTIDE SEQUENCE</scope>
    <source>
        <tissue evidence="2">Leaf</tissue>
    </source>
</reference>
<proteinExistence type="predicted"/>
<protein>
    <submittedName>
        <fullName evidence="2">Uncharacterized protein</fullName>
    </submittedName>
</protein>
<sequence length="42" mass="4906">MGLHLMLVVPDLFFFCQLCNFLCCLHFSSLSRYVNCCVFTCH</sequence>
<evidence type="ECO:0000313" key="2">
    <source>
        <dbReference type="EMBL" id="MBW82778.1"/>
    </source>
</evidence>
<accession>A0A2P2INJ2</accession>
<organism evidence="2">
    <name type="scientific">Rhizophora mucronata</name>
    <name type="common">Asiatic mangrove</name>
    <dbReference type="NCBI Taxonomy" id="61149"/>
    <lineage>
        <taxon>Eukaryota</taxon>
        <taxon>Viridiplantae</taxon>
        <taxon>Streptophyta</taxon>
        <taxon>Embryophyta</taxon>
        <taxon>Tracheophyta</taxon>
        <taxon>Spermatophyta</taxon>
        <taxon>Magnoliopsida</taxon>
        <taxon>eudicotyledons</taxon>
        <taxon>Gunneridae</taxon>
        <taxon>Pentapetalae</taxon>
        <taxon>rosids</taxon>
        <taxon>fabids</taxon>
        <taxon>Malpighiales</taxon>
        <taxon>Rhizophoraceae</taxon>
        <taxon>Rhizophora</taxon>
    </lineage>
</organism>